<gene>
    <name evidence="2" type="ORF">E2562_033384</name>
</gene>
<evidence type="ECO:0000313" key="3">
    <source>
        <dbReference type="Proteomes" id="UP000479710"/>
    </source>
</evidence>
<feature type="compositionally biased region" description="Polar residues" evidence="1">
    <location>
        <begin position="1"/>
        <end position="16"/>
    </location>
</feature>
<feature type="compositionally biased region" description="Low complexity" evidence="1">
    <location>
        <begin position="107"/>
        <end position="120"/>
    </location>
</feature>
<reference evidence="2 3" key="1">
    <citation type="submission" date="2019-11" db="EMBL/GenBank/DDBJ databases">
        <title>Whole genome sequence of Oryza granulata.</title>
        <authorList>
            <person name="Li W."/>
        </authorList>
    </citation>
    <scope>NUCLEOTIDE SEQUENCE [LARGE SCALE GENOMIC DNA]</scope>
    <source>
        <strain evidence="3">cv. Menghai</strain>
        <tissue evidence="2">Leaf</tissue>
    </source>
</reference>
<proteinExistence type="predicted"/>
<evidence type="ECO:0000313" key="2">
    <source>
        <dbReference type="EMBL" id="KAF0893967.1"/>
    </source>
</evidence>
<comment type="caution">
    <text evidence="2">The sequence shown here is derived from an EMBL/GenBank/DDBJ whole genome shotgun (WGS) entry which is preliminary data.</text>
</comment>
<protein>
    <submittedName>
        <fullName evidence="2">Uncharacterized protein</fullName>
    </submittedName>
</protein>
<organism evidence="2 3">
    <name type="scientific">Oryza meyeriana var. granulata</name>
    <dbReference type="NCBI Taxonomy" id="110450"/>
    <lineage>
        <taxon>Eukaryota</taxon>
        <taxon>Viridiplantae</taxon>
        <taxon>Streptophyta</taxon>
        <taxon>Embryophyta</taxon>
        <taxon>Tracheophyta</taxon>
        <taxon>Spermatophyta</taxon>
        <taxon>Magnoliopsida</taxon>
        <taxon>Liliopsida</taxon>
        <taxon>Poales</taxon>
        <taxon>Poaceae</taxon>
        <taxon>BOP clade</taxon>
        <taxon>Oryzoideae</taxon>
        <taxon>Oryzeae</taxon>
        <taxon>Oryzinae</taxon>
        <taxon>Oryza</taxon>
        <taxon>Oryza meyeriana</taxon>
    </lineage>
</organism>
<feature type="region of interest" description="Disordered" evidence="1">
    <location>
        <begin position="1"/>
        <end position="26"/>
    </location>
</feature>
<feature type="compositionally biased region" description="Low complexity" evidence="1">
    <location>
        <begin position="132"/>
        <end position="146"/>
    </location>
</feature>
<accession>A0A6G1C1X3</accession>
<dbReference type="EMBL" id="SPHZ02000011">
    <property type="protein sequence ID" value="KAF0893967.1"/>
    <property type="molecule type" value="Genomic_DNA"/>
</dbReference>
<dbReference type="Proteomes" id="UP000479710">
    <property type="component" value="Unassembled WGS sequence"/>
</dbReference>
<feature type="compositionally biased region" description="Basic residues" evidence="1">
    <location>
        <begin position="17"/>
        <end position="26"/>
    </location>
</feature>
<dbReference type="AlphaFoldDB" id="A0A6G1C1X3"/>
<name>A0A6G1C1X3_9ORYZ</name>
<sequence>MSTIPHQSDNHNTGSHYQRKPQHRQHCQMRHIEELGAFLKLPDTSSPPSRTADPKAAACTYAFRSRSAALEIGGGAGVMEESGLDRATAAVTLAAGAGGGDLRRQAQGEGESGNQAAGAGAQEGGRHHRAKGAAAVGAEAASGMEAPRTFAPHRRLAVRETRVR</sequence>
<keyword evidence="3" id="KW-1185">Reference proteome</keyword>
<evidence type="ECO:0000256" key="1">
    <source>
        <dbReference type="SAM" id="MobiDB-lite"/>
    </source>
</evidence>
<feature type="region of interest" description="Disordered" evidence="1">
    <location>
        <begin position="98"/>
        <end position="164"/>
    </location>
</feature>